<comment type="caution">
    <text evidence="3">The sequence shown here is derived from an EMBL/GenBank/DDBJ whole genome shotgun (WGS) entry which is preliminary data.</text>
</comment>
<dbReference type="Pfam" id="PF05065">
    <property type="entry name" value="Phage_capsid"/>
    <property type="match status" value="1"/>
</dbReference>
<dbReference type="NCBIfam" id="TIGR01554">
    <property type="entry name" value="major_cap_HK97"/>
    <property type="match status" value="1"/>
</dbReference>
<dbReference type="RefSeq" id="WP_033519151.1">
    <property type="nucleotide sequence ID" value="NZ_CAUPKV010000022.1"/>
</dbReference>
<dbReference type="Proteomes" id="UP000029033">
    <property type="component" value="Unassembled WGS sequence"/>
</dbReference>
<evidence type="ECO:0000256" key="1">
    <source>
        <dbReference type="ARBA" id="ARBA00004328"/>
    </source>
</evidence>
<feature type="domain" description="Phage capsid-like C-terminal" evidence="2">
    <location>
        <begin position="15"/>
        <end position="293"/>
    </location>
</feature>
<dbReference type="SUPFAM" id="SSF56563">
    <property type="entry name" value="Major capsid protein gp5"/>
    <property type="match status" value="1"/>
</dbReference>
<accession>A0A087DGN6</accession>
<protein>
    <submittedName>
        <fullName evidence="3">Major capsid subunit gp9</fullName>
    </submittedName>
</protein>
<dbReference type="eggNOG" id="COG4653">
    <property type="taxonomic scope" value="Bacteria"/>
</dbReference>
<dbReference type="Gene3D" id="3.30.2320.10">
    <property type="entry name" value="hypothetical protein PF0899 domain"/>
    <property type="match status" value="1"/>
</dbReference>
<dbReference type="OrthoDB" id="156689at2"/>
<gene>
    <name evidence="3" type="ORF">BSCA_0738</name>
</gene>
<dbReference type="GeneID" id="85166454"/>
<name>A0A087DGN6_9BIFI</name>
<comment type="subcellular location">
    <subcellularLocation>
        <location evidence="1">Virion</location>
    </subcellularLocation>
</comment>
<dbReference type="InterPro" id="IPR024455">
    <property type="entry name" value="Phage_capsid"/>
</dbReference>
<evidence type="ECO:0000313" key="3">
    <source>
        <dbReference type="EMBL" id="KFI94686.1"/>
    </source>
</evidence>
<dbReference type="EMBL" id="JGZO01000006">
    <property type="protein sequence ID" value="KFI94686.1"/>
    <property type="molecule type" value="Genomic_DNA"/>
</dbReference>
<reference evidence="3 4" key="1">
    <citation type="submission" date="2014-03" db="EMBL/GenBank/DDBJ databases">
        <title>Genomics of Bifidobacteria.</title>
        <authorList>
            <person name="Ventura M."/>
            <person name="Milani C."/>
            <person name="Lugli G.A."/>
        </authorList>
    </citation>
    <scope>NUCLEOTIDE SEQUENCE [LARGE SCALE GENOMIC DNA]</scope>
    <source>
        <strain evidence="3 4">LMG 21589</strain>
    </source>
</reference>
<evidence type="ECO:0000259" key="2">
    <source>
        <dbReference type="Pfam" id="PF05065"/>
    </source>
</evidence>
<evidence type="ECO:0000313" key="4">
    <source>
        <dbReference type="Proteomes" id="UP000029033"/>
    </source>
</evidence>
<sequence>MADNFDSTIGRTDLGTSLIPDEISQEIIQTMPESSVILTRAKRVPMSSAKKTQPVLATLPEAYWVNEGALKQTTKTGWEDVSITAEELAVIVPIPDSVVDDAKINLWDAVKPLIAEAFGKKVDAAAIFGVDKPAGWNTTDILAGATAAGTNVAQGTGADLAQDVAKLGETLSKKGFAVNGFASQPGLNWQLVGLRDANGQPIYTPNLTQGAPASLYGYPLNEVKNGAWDATKAVLLAADWSKFVVGVRQDITYQVFDQGVISDADGKVLYNLMQQDSRALRVVMRVGFQVANPVTRIADKGTQYPAGFITPKAGK</sequence>
<proteinExistence type="predicted"/>
<dbReference type="STRING" id="158787.BSCA_0738"/>
<organism evidence="3 4">
    <name type="scientific">Bifidobacterium scardovii</name>
    <dbReference type="NCBI Taxonomy" id="158787"/>
    <lineage>
        <taxon>Bacteria</taxon>
        <taxon>Bacillati</taxon>
        <taxon>Actinomycetota</taxon>
        <taxon>Actinomycetes</taxon>
        <taxon>Bifidobacteriales</taxon>
        <taxon>Bifidobacteriaceae</taxon>
        <taxon>Bifidobacterium</taxon>
    </lineage>
</organism>
<dbReference type="AlphaFoldDB" id="A0A087DGN6"/>
<dbReference type="Gene3D" id="3.30.2400.10">
    <property type="entry name" value="Major capsid protein gp5"/>
    <property type="match status" value="1"/>
</dbReference>
<dbReference type="InterPro" id="IPR054612">
    <property type="entry name" value="Phage_capsid-like_C"/>
</dbReference>
<keyword evidence="4" id="KW-1185">Reference proteome</keyword>